<proteinExistence type="predicted"/>
<feature type="region of interest" description="Disordered" evidence="10">
    <location>
        <begin position="102"/>
        <end position="125"/>
    </location>
</feature>
<evidence type="ECO:0000256" key="8">
    <source>
        <dbReference type="ARBA" id="ARBA00022827"/>
    </source>
</evidence>
<dbReference type="GO" id="GO:0006747">
    <property type="term" value="P:FAD biosynthetic process"/>
    <property type="evidence" value="ECO:0007669"/>
    <property type="project" value="UniProtKB-UniPathway"/>
</dbReference>
<keyword evidence="4" id="KW-0288">FMN</keyword>
<dbReference type="InterPro" id="IPR014729">
    <property type="entry name" value="Rossmann-like_a/b/a_fold"/>
</dbReference>
<evidence type="ECO:0000313" key="12">
    <source>
        <dbReference type="EMBL" id="GHP12071.1"/>
    </source>
</evidence>
<comment type="caution">
    <text evidence="12">The sequence shown here is derived from an EMBL/GenBank/DDBJ whole genome shotgun (WGS) entry which is preliminary data.</text>
</comment>
<evidence type="ECO:0000256" key="9">
    <source>
        <dbReference type="ARBA" id="ARBA00022840"/>
    </source>
</evidence>
<comment type="pathway">
    <text evidence="1">Cofactor biosynthesis; FAD biosynthesis; FAD from FMN: step 1/1.</text>
</comment>
<dbReference type="GO" id="GO:0009231">
    <property type="term" value="P:riboflavin biosynthetic process"/>
    <property type="evidence" value="ECO:0007669"/>
    <property type="project" value="InterPro"/>
</dbReference>
<dbReference type="GO" id="GO:0005524">
    <property type="term" value="F:ATP binding"/>
    <property type="evidence" value="ECO:0007669"/>
    <property type="project" value="UniProtKB-KW"/>
</dbReference>
<keyword evidence="5" id="KW-0808">Transferase</keyword>
<reference evidence="12" key="1">
    <citation type="submission" date="2020-10" db="EMBL/GenBank/DDBJ databases">
        <title>Unveiling of a novel bifunctional photoreceptor, Dualchrome1, isolated from a cosmopolitan green alga.</title>
        <authorList>
            <person name="Suzuki S."/>
            <person name="Kawachi M."/>
        </authorList>
    </citation>
    <scope>NUCLEOTIDE SEQUENCE</scope>
    <source>
        <strain evidence="12">NIES 2893</strain>
    </source>
</reference>
<evidence type="ECO:0000256" key="1">
    <source>
        <dbReference type="ARBA" id="ARBA00004726"/>
    </source>
</evidence>
<evidence type="ECO:0000256" key="2">
    <source>
        <dbReference type="ARBA" id="ARBA00012393"/>
    </source>
</evidence>
<name>A0A830I2T3_9CHLO</name>
<organism evidence="12 13">
    <name type="scientific">Pycnococcus provasolii</name>
    <dbReference type="NCBI Taxonomy" id="41880"/>
    <lineage>
        <taxon>Eukaryota</taxon>
        <taxon>Viridiplantae</taxon>
        <taxon>Chlorophyta</taxon>
        <taxon>Pseudoscourfieldiophyceae</taxon>
        <taxon>Pseudoscourfieldiales</taxon>
        <taxon>Pycnococcaceae</taxon>
        <taxon>Pycnococcus</taxon>
    </lineage>
</organism>
<evidence type="ECO:0000259" key="11">
    <source>
        <dbReference type="Pfam" id="PF06574"/>
    </source>
</evidence>
<protein>
    <recommendedName>
        <fullName evidence="2">FAD synthase</fullName>
        <ecNumber evidence="2">2.7.7.2</ecNumber>
    </recommendedName>
</protein>
<dbReference type="SUPFAM" id="SSF52374">
    <property type="entry name" value="Nucleotidylyl transferase"/>
    <property type="match status" value="1"/>
</dbReference>
<gene>
    <name evidence="12" type="ORF">PPROV_001079800</name>
</gene>
<evidence type="ECO:0000256" key="4">
    <source>
        <dbReference type="ARBA" id="ARBA00022643"/>
    </source>
</evidence>
<keyword evidence="6" id="KW-0548">Nucleotidyltransferase</keyword>
<evidence type="ECO:0000256" key="7">
    <source>
        <dbReference type="ARBA" id="ARBA00022741"/>
    </source>
</evidence>
<dbReference type="Gene3D" id="3.40.50.620">
    <property type="entry name" value="HUPs"/>
    <property type="match status" value="1"/>
</dbReference>
<evidence type="ECO:0000313" key="13">
    <source>
        <dbReference type="Proteomes" id="UP000660262"/>
    </source>
</evidence>
<accession>A0A830I2T3</accession>
<sequence>MSSPLKTRLSSQGGVCLRKCLSRRGAHKKNHFSGHCHCTRGGGGGATSSDSFRRFLRLGFVRGAPGGAPPGARARAPPGIHGCVVGGSITCGASSSSSSSSYVSSASFGSQDEPGGNTRDDDNAHDDDLAFVRLESTSAAPSPAPGNRQAVALGKFDAMHTGHRQLVRRAASFGMPWLISFHGMAEVLGWPERLPVVANSDRERVLRMWAEDVGVPIRERSLPFSAVRALSPEAFVRDILADKLGASAAVCGANYRFGHRAAGDADTLVTLGTERGVDVAVEDLVEDDAAVDADVVSSSRVRSCLDEGDVELVHKLLARPHRGVVHVQHVDNARWRVCKRANILPADGAYRVRVATAHDEEQVAHHDGDSAVVRLSGDELEVEGAAALLEECGDNCVVFAVDFLTRM</sequence>
<dbReference type="Proteomes" id="UP000660262">
    <property type="component" value="Unassembled WGS sequence"/>
</dbReference>
<dbReference type="AlphaFoldDB" id="A0A830I2T3"/>
<dbReference type="UniPathway" id="UPA00277">
    <property type="reaction ID" value="UER00407"/>
</dbReference>
<evidence type="ECO:0000256" key="6">
    <source>
        <dbReference type="ARBA" id="ARBA00022695"/>
    </source>
</evidence>
<keyword evidence="8" id="KW-0274">FAD</keyword>
<dbReference type="Pfam" id="PF06574">
    <property type="entry name" value="FAD_syn"/>
    <property type="match status" value="1"/>
</dbReference>
<dbReference type="InterPro" id="IPR015864">
    <property type="entry name" value="FAD_synthase"/>
</dbReference>
<keyword evidence="7" id="KW-0547">Nucleotide-binding</keyword>
<feature type="domain" description="FAD synthetase" evidence="11">
    <location>
        <begin position="148"/>
        <end position="289"/>
    </location>
</feature>
<dbReference type="OrthoDB" id="414641at2759"/>
<dbReference type="EC" id="2.7.7.2" evidence="2"/>
<keyword evidence="13" id="KW-1185">Reference proteome</keyword>
<keyword evidence="9" id="KW-0067">ATP-binding</keyword>
<dbReference type="EMBL" id="BNJQ01000038">
    <property type="protein sequence ID" value="GHP12071.1"/>
    <property type="molecule type" value="Genomic_DNA"/>
</dbReference>
<keyword evidence="3" id="KW-0285">Flavoprotein</keyword>
<evidence type="ECO:0000256" key="3">
    <source>
        <dbReference type="ARBA" id="ARBA00022630"/>
    </source>
</evidence>
<evidence type="ECO:0000256" key="5">
    <source>
        <dbReference type="ARBA" id="ARBA00022679"/>
    </source>
</evidence>
<dbReference type="GO" id="GO:0003919">
    <property type="term" value="F:FMN adenylyltransferase activity"/>
    <property type="evidence" value="ECO:0007669"/>
    <property type="project" value="UniProtKB-EC"/>
</dbReference>
<evidence type="ECO:0000256" key="10">
    <source>
        <dbReference type="SAM" id="MobiDB-lite"/>
    </source>
</evidence>